<evidence type="ECO:0000313" key="12">
    <source>
        <dbReference type="EMBL" id="GGB75846.1"/>
    </source>
</evidence>
<reference evidence="13" key="1">
    <citation type="journal article" date="2019" name="Int. J. Syst. Evol. Microbiol.">
        <title>The Global Catalogue of Microorganisms (GCM) 10K type strain sequencing project: providing services to taxonomists for standard genome sequencing and annotation.</title>
        <authorList>
            <consortium name="The Broad Institute Genomics Platform"/>
            <consortium name="The Broad Institute Genome Sequencing Center for Infectious Disease"/>
            <person name="Wu L."/>
            <person name="Ma J."/>
        </authorList>
    </citation>
    <scope>NUCLEOTIDE SEQUENCE [LARGE SCALE GENOMIC DNA]</scope>
    <source>
        <strain evidence="13">CGMCC 1.15928</strain>
    </source>
</reference>
<keyword evidence="5 10" id="KW-0145">Chemotaxis</keyword>
<keyword evidence="6" id="KW-0812">Transmembrane</keyword>
<keyword evidence="9 10" id="KW-0472">Membrane</keyword>
<dbReference type="RefSeq" id="WP_084391731.1">
    <property type="nucleotide sequence ID" value="NZ_BMKF01000002.1"/>
</dbReference>
<keyword evidence="13" id="KW-1185">Reference proteome</keyword>
<name>A0ABQ1JUG8_9PROT</name>
<comment type="subcellular location">
    <subcellularLocation>
        <location evidence="10">Cell inner membrane</location>
    </subcellularLocation>
    <subcellularLocation>
        <location evidence="2">Cell membrane</location>
        <topology evidence="2">Single-pass membrane protein</topology>
    </subcellularLocation>
</comment>
<protein>
    <recommendedName>
        <fullName evidence="10">Flagellar protein FliL</fullName>
    </recommendedName>
</protein>
<feature type="compositionally biased region" description="Basic and acidic residues" evidence="11">
    <location>
        <begin position="47"/>
        <end position="68"/>
    </location>
</feature>
<organism evidence="12 13">
    <name type="scientific">Henriciella pelagia</name>
    <dbReference type="NCBI Taxonomy" id="1977912"/>
    <lineage>
        <taxon>Bacteria</taxon>
        <taxon>Pseudomonadati</taxon>
        <taxon>Pseudomonadota</taxon>
        <taxon>Alphaproteobacteria</taxon>
        <taxon>Hyphomonadales</taxon>
        <taxon>Hyphomonadaceae</taxon>
        <taxon>Henriciella</taxon>
    </lineage>
</organism>
<evidence type="ECO:0000256" key="11">
    <source>
        <dbReference type="SAM" id="MobiDB-lite"/>
    </source>
</evidence>
<keyword evidence="4" id="KW-1003">Cell membrane</keyword>
<keyword evidence="10" id="KW-0997">Cell inner membrane</keyword>
<sequence>MNKIIPAIIAGLFILIGGAGGFYLKNSGSANASTAEPGGHGKTSSGHGEEKKGDGHGDKKSKGGHGGEAKSGSGEVSYYRFTREFVVPIISNERVDSLVILNLNLEVDNSVSDKLFSMEPKIRDNIMTTLIKLSNDGDTLHSLTDVENYEMIRALILANLQDVISDGIRNVLILDMAKQDL</sequence>
<comment type="function">
    <text evidence="1 10">Controls the rotational direction of flagella during chemotaxis.</text>
</comment>
<keyword evidence="7 10" id="KW-0283">Flagellar rotation</keyword>
<evidence type="ECO:0000256" key="5">
    <source>
        <dbReference type="ARBA" id="ARBA00022500"/>
    </source>
</evidence>
<evidence type="ECO:0000313" key="13">
    <source>
        <dbReference type="Proteomes" id="UP000628854"/>
    </source>
</evidence>
<evidence type="ECO:0000256" key="4">
    <source>
        <dbReference type="ARBA" id="ARBA00022475"/>
    </source>
</evidence>
<proteinExistence type="inferred from homology"/>
<feature type="region of interest" description="Disordered" evidence="11">
    <location>
        <begin position="30"/>
        <end position="73"/>
    </location>
</feature>
<gene>
    <name evidence="12" type="ORF">GCM10011503_25720</name>
</gene>
<dbReference type="InterPro" id="IPR005503">
    <property type="entry name" value="FliL"/>
</dbReference>
<evidence type="ECO:0000256" key="3">
    <source>
        <dbReference type="ARBA" id="ARBA00008281"/>
    </source>
</evidence>
<evidence type="ECO:0000256" key="8">
    <source>
        <dbReference type="ARBA" id="ARBA00022989"/>
    </source>
</evidence>
<keyword evidence="8" id="KW-1133">Transmembrane helix</keyword>
<dbReference type="EMBL" id="BMKF01000002">
    <property type="protein sequence ID" value="GGB75846.1"/>
    <property type="molecule type" value="Genomic_DNA"/>
</dbReference>
<accession>A0ABQ1JUG8</accession>
<evidence type="ECO:0000256" key="2">
    <source>
        <dbReference type="ARBA" id="ARBA00004162"/>
    </source>
</evidence>
<evidence type="ECO:0000256" key="1">
    <source>
        <dbReference type="ARBA" id="ARBA00002254"/>
    </source>
</evidence>
<evidence type="ECO:0000256" key="6">
    <source>
        <dbReference type="ARBA" id="ARBA00022692"/>
    </source>
</evidence>
<evidence type="ECO:0000256" key="7">
    <source>
        <dbReference type="ARBA" id="ARBA00022779"/>
    </source>
</evidence>
<comment type="caution">
    <text evidence="12">The sequence shown here is derived from an EMBL/GenBank/DDBJ whole genome shotgun (WGS) entry which is preliminary data.</text>
</comment>
<dbReference type="Pfam" id="PF03748">
    <property type="entry name" value="FliL"/>
    <property type="match status" value="1"/>
</dbReference>
<comment type="similarity">
    <text evidence="3 10">Belongs to the FliL family.</text>
</comment>
<dbReference type="Proteomes" id="UP000628854">
    <property type="component" value="Unassembled WGS sequence"/>
</dbReference>
<evidence type="ECO:0000256" key="10">
    <source>
        <dbReference type="RuleBase" id="RU364125"/>
    </source>
</evidence>
<evidence type="ECO:0000256" key="9">
    <source>
        <dbReference type="ARBA" id="ARBA00023136"/>
    </source>
</evidence>